<accession>A0ABV6J0H6</accession>
<dbReference type="Gene3D" id="3.40.50.150">
    <property type="entry name" value="Vaccinia Virus protein VP39"/>
    <property type="match status" value="1"/>
</dbReference>
<protein>
    <submittedName>
        <fullName evidence="4">L-histidine N(Alpha)-methyltransferase</fullName>
        <ecNumber evidence="4">2.1.1.44</ecNumber>
    </submittedName>
</protein>
<dbReference type="InterPro" id="IPR029063">
    <property type="entry name" value="SAM-dependent_MTases_sf"/>
</dbReference>
<dbReference type="InterPro" id="IPR019257">
    <property type="entry name" value="MeTrfase_dom"/>
</dbReference>
<dbReference type="SUPFAM" id="SSF53335">
    <property type="entry name" value="S-adenosyl-L-methionine-dependent methyltransferases"/>
    <property type="match status" value="1"/>
</dbReference>
<dbReference type="InterPro" id="IPR051128">
    <property type="entry name" value="EgtD_Methyltrsf_superfamily"/>
</dbReference>
<dbReference type="GO" id="GO:0052706">
    <property type="term" value="F:L-histidine N(alpha)-methyltransferase activity"/>
    <property type="evidence" value="ECO:0007669"/>
    <property type="project" value="UniProtKB-EC"/>
</dbReference>
<gene>
    <name evidence="4" type="primary">egtD</name>
    <name evidence="4" type="ORF">ACFFIC_28095</name>
</gene>
<dbReference type="GO" id="GO:0032259">
    <property type="term" value="P:methylation"/>
    <property type="evidence" value="ECO:0007669"/>
    <property type="project" value="UniProtKB-KW"/>
</dbReference>
<reference evidence="4 5" key="1">
    <citation type="submission" date="2024-09" db="EMBL/GenBank/DDBJ databases">
        <authorList>
            <person name="Sun Q."/>
            <person name="Mori K."/>
        </authorList>
    </citation>
    <scope>NUCLEOTIDE SEQUENCE [LARGE SCALE GENOMIC DNA]</scope>
    <source>
        <strain evidence="4 5">CCM 7468</strain>
    </source>
</reference>
<dbReference type="RefSeq" id="WP_377056691.1">
    <property type="nucleotide sequence ID" value="NZ_JBHLVZ010000110.1"/>
</dbReference>
<dbReference type="InterPro" id="IPR035094">
    <property type="entry name" value="EgtD"/>
</dbReference>
<name>A0ABV6J0H6_9PROT</name>
<evidence type="ECO:0000313" key="5">
    <source>
        <dbReference type="Proteomes" id="UP001589789"/>
    </source>
</evidence>
<evidence type="ECO:0000259" key="3">
    <source>
        <dbReference type="Pfam" id="PF10017"/>
    </source>
</evidence>
<dbReference type="PIRSF" id="PIRSF018005">
    <property type="entry name" value="UCP018005"/>
    <property type="match status" value="1"/>
</dbReference>
<keyword evidence="2 4" id="KW-0808">Transferase</keyword>
<evidence type="ECO:0000256" key="1">
    <source>
        <dbReference type="ARBA" id="ARBA00022603"/>
    </source>
</evidence>
<dbReference type="Proteomes" id="UP001589789">
    <property type="component" value="Unassembled WGS sequence"/>
</dbReference>
<keyword evidence="5" id="KW-1185">Reference proteome</keyword>
<organism evidence="4 5">
    <name type="scientific">Muricoccus vinaceus</name>
    <dbReference type="NCBI Taxonomy" id="424704"/>
    <lineage>
        <taxon>Bacteria</taxon>
        <taxon>Pseudomonadati</taxon>
        <taxon>Pseudomonadota</taxon>
        <taxon>Alphaproteobacteria</taxon>
        <taxon>Acetobacterales</taxon>
        <taxon>Roseomonadaceae</taxon>
        <taxon>Muricoccus</taxon>
    </lineage>
</organism>
<evidence type="ECO:0000313" key="4">
    <source>
        <dbReference type="EMBL" id="MFC0389376.1"/>
    </source>
</evidence>
<comment type="caution">
    <text evidence="4">The sequence shown here is derived from an EMBL/GenBank/DDBJ whole genome shotgun (WGS) entry which is preliminary data.</text>
</comment>
<sequence length="329" mass="35093">MNVVSALHELRDLSPGKEEFRASVLAGLSASPKTLPCKFFYDAEGSRLFDLICELPEYYPTRTEVALLTARAAELAALAGPGAALVEFGSGAGVKIRLLLEAMREPSLYVPVDISRGHLLAAADGLAEDFPGLPIAPVCADYTAPFLLPAPSGQPPRRWAGFFPGSTIGNFTPPEATAFLAGAARLLGPGSLMIVGTDLPKEPAVLIPAYDDAAGVTAAFNLNLLARINAELGGEFDLAAFRHEARWNAAESRVEMHLVSRHNQSARIGASRFTFAGGESIHTENSYKYAADAFRRLADDAGYRALRFWTDPAGLFGIHVLEVPASARV</sequence>
<keyword evidence="1 4" id="KW-0489">Methyltransferase</keyword>
<dbReference type="EMBL" id="JBHLVZ010000110">
    <property type="protein sequence ID" value="MFC0389376.1"/>
    <property type="molecule type" value="Genomic_DNA"/>
</dbReference>
<dbReference type="InterPro" id="IPR017804">
    <property type="entry name" value="MeTrfase_EgtD-like"/>
</dbReference>
<dbReference type="PANTHER" id="PTHR43397:SF1">
    <property type="entry name" value="ERGOTHIONEINE BIOSYNTHESIS PROTEIN 1"/>
    <property type="match status" value="1"/>
</dbReference>
<dbReference type="NCBIfam" id="TIGR03438">
    <property type="entry name" value="egtD_ergothio"/>
    <property type="match status" value="1"/>
</dbReference>
<feature type="domain" description="Histidine-specific methyltransferase SAM-dependent" evidence="3">
    <location>
        <begin position="20"/>
        <end position="322"/>
    </location>
</feature>
<dbReference type="PANTHER" id="PTHR43397">
    <property type="entry name" value="ERGOTHIONEINE BIOSYNTHESIS PROTEIN 1"/>
    <property type="match status" value="1"/>
</dbReference>
<dbReference type="Pfam" id="PF10017">
    <property type="entry name" value="Methyltransf_33"/>
    <property type="match status" value="1"/>
</dbReference>
<proteinExistence type="predicted"/>
<evidence type="ECO:0000256" key="2">
    <source>
        <dbReference type="ARBA" id="ARBA00022679"/>
    </source>
</evidence>
<dbReference type="EC" id="2.1.1.44" evidence="4"/>